<dbReference type="EMBL" id="WJXA01000002">
    <property type="protein sequence ID" value="KAF7150604.1"/>
    <property type="molecule type" value="Genomic_DNA"/>
</dbReference>
<gene>
    <name evidence="9" type="ORF">RHSIM_Rhsim02G0072600</name>
</gene>
<keyword evidence="4" id="KW-0255">Endonuclease</keyword>
<keyword evidence="10" id="KW-1185">Reference proteome</keyword>
<evidence type="ECO:0008006" key="11">
    <source>
        <dbReference type="Google" id="ProtNLM"/>
    </source>
</evidence>
<keyword evidence="2" id="KW-0548">Nucleotidyltransferase</keyword>
<dbReference type="InterPro" id="IPR043502">
    <property type="entry name" value="DNA/RNA_pol_sf"/>
</dbReference>
<reference evidence="9" key="1">
    <citation type="submission" date="2019-11" db="EMBL/GenBank/DDBJ databases">
        <authorList>
            <person name="Liu Y."/>
            <person name="Hou J."/>
            <person name="Li T.-Q."/>
            <person name="Guan C.-H."/>
            <person name="Wu X."/>
            <person name="Wu H.-Z."/>
            <person name="Ling F."/>
            <person name="Zhang R."/>
            <person name="Shi X.-G."/>
            <person name="Ren J.-P."/>
            <person name="Chen E.-F."/>
            <person name="Sun J.-M."/>
        </authorList>
    </citation>
    <scope>NUCLEOTIDE SEQUENCE</scope>
    <source>
        <strain evidence="9">Adult_tree_wgs_1</strain>
        <tissue evidence="9">Leaves</tissue>
    </source>
</reference>
<keyword evidence="5" id="KW-0378">Hydrolase</keyword>
<dbReference type="Pfam" id="PF17917">
    <property type="entry name" value="RT_RNaseH"/>
    <property type="match status" value="1"/>
</dbReference>
<evidence type="ECO:0000313" key="10">
    <source>
        <dbReference type="Proteomes" id="UP000626092"/>
    </source>
</evidence>
<comment type="caution">
    <text evidence="9">The sequence shown here is derived from an EMBL/GenBank/DDBJ whole genome shotgun (WGS) entry which is preliminary data.</text>
</comment>
<dbReference type="PANTHER" id="PTHR48475">
    <property type="entry name" value="RIBONUCLEASE H"/>
    <property type="match status" value="1"/>
</dbReference>
<evidence type="ECO:0000256" key="5">
    <source>
        <dbReference type="ARBA" id="ARBA00022801"/>
    </source>
</evidence>
<evidence type="ECO:0000256" key="4">
    <source>
        <dbReference type="ARBA" id="ARBA00022759"/>
    </source>
</evidence>
<name>A0A834HB41_RHOSS</name>
<dbReference type="InterPro" id="IPR012337">
    <property type="entry name" value="RNaseH-like_sf"/>
</dbReference>
<dbReference type="InterPro" id="IPR002156">
    <property type="entry name" value="RNaseH_domain"/>
</dbReference>
<evidence type="ECO:0000313" key="9">
    <source>
        <dbReference type="EMBL" id="KAF7150604.1"/>
    </source>
</evidence>
<dbReference type="Proteomes" id="UP000626092">
    <property type="component" value="Unassembled WGS sequence"/>
</dbReference>
<dbReference type="AlphaFoldDB" id="A0A834HB41"/>
<evidence type="ECO:0000256" key="6">
    <source>
        <dbReference type="ARBA" id="ARBA00022918"/>
    </source>
</evidence>
<dbReference type="InterPro" id="IPR036397">
    <property type="entry name" value="RNaseH_sf"/>
</dbReference>
<sequence length="409" mass="47283">MKKGTPFDWDEACDNAFKSIKSYLTRSSILTAPKPGRPLILYVAAQERSVGALFAQENDEGKEGALYYLSRMMLPHELNYSTIEKMCLALVFAIEKMRHYFQAHTVHLISKANPIKYVMTKPVLTDRLARWSLLFQQYEIIYVPQKAIKGQALADFLAYHPIPAEWELSEELPDEDVMVKEMSSLPYAFTLTQNCSNNEAEYQALILGLEMAVEVKHLQLKVYGDSMLIINQLLDVYEVRKPELMPFNNYARRLIAWLGGVTLEHVPRGENKQADALAKLASTLAFPDQETHIPICRSWVVPPIFDDEDNDERQRKEFLQQCRYQTLPEIWLQAAYLYYVQPACEWSCRSIQQDSWELIEEVYGMEAVLPLERQIPSLRMAVLEGLTHKENARLRLEELEALDEKRLEA</sequence>
<dbReference type="SUPFAM" id="SSF53098">
    <property type="entry name" value="Ribonuclease H-like"/>
    <property type="match status" value="1"/>
</dbReference>
<keyword evidence="1" id="KW-0808">Transferase</keyword>
<organism evidence="9 10">
    <name type="scientific">Rhododendron simsii</name>
    <name type="common">Sims's rhododendron</name>
    <dbReference type="NCBI Taxonomy" id="118357"/>
    <lineage>
        <taxon>Eukaryota</taxon>
        <taxon>Viridiplantae</taxon>
        <taxon>Streptophyta</taxon>
        <taxon>Embryophyta</taxon>
        <taxon>Tracheophyta</taxon>
        <taxon>Spermatophyta</taxon>
        <taxon>Magnoliopsida</taxon>
        <taxon>eudicotyledons</taxon>
        <taxon>Gunneridae</taxon>
        <taxon>Pentapetalae</taxon>
        <taxon>asterids</taxon>
        <taxon>Ericales</taxon>
        <taxon>Ericaceae</taxon>
        <taxon>Ericoideae</taxon>
        <taxon>Rhodoreae</taxon>
        <taxon>Rhododendron</taxon>
    </lineage>
</organism>
<dbReference type="SUPFAM" id="SSF56672">
    <property type="entry name" value="DNA/RNA polymerases"/>
    <property type="match status" value="1"/>
</dbReference>
<proteinExistence type="predicted"/>
<protein>
    <recommendedName>
        <fullName evidence="11">RNase H type-1 domain-containing protein</fullName>
    </recommendedName>
</protein>
<dbReference type="GO" id="GO:0003964">
    <property type="term" value="F:RNA-directed DNA polymerase activity"/>
    <property type="evidence" value="ECO:0007669"/>
    <property type="project" value="UniProtKB-KW"/>
</dbReference>
<accession>A0A834HB41</accession>
<evidence type="ECO:0000259" key="8">
    <source>
        <dbReference type="Pfam" id="PF17917"/>
    </source>
</evidence>
<dbReference type="OrthoDB" id="1933881at2759"/>
<keyword evidence="3" id="KW-0540">Nuclease</keyword>
<dbReference type="Gene3D" id="3.30.420.10">
    <property type="entry name" value="Ribonuclease H-like superfamily/Ribonuclease H"/>
    <property type="match status" value="1"/>
</dbReference>
<dbReference type="GO" id="GO:0003676">
    <property type="term" value="F:nucleic acid binding"/>
    <property type="evidence" value="ECO:0007669"/>
    <property type="project" value="InterPro"/>
</dbReference>
<feature type="domain" description="RNase H type-1" evidence="7">
    <location>
        <begin position="191"/>
        <end position="281"/>
    </location>
</feature>
<evidence type="ECO:0000259" key="7">
    <source>
        <dbReference type="Pfam" id="PF13456"/>
    </source>
</evidence>
<dbReference type="CDD" id="cd09279">
    <property type="entry name" value="RNase_HI_like"/>
    <property type="match status" value="1"/>
</dbReference>
<dbReference type="InterPro" id="IPR041373">
    <property type="entry name" value="RT_RNaseH"/>
</dbReference>
<dbReference type="GO" id="GO:0004523">
    <property type="term" value="F:RNA-DNA hybrid ribonuclease activity"/>
    <property type="evidence" value="ECO:0007669"/>
    <property type="project" value="InterPro"/>
</dbReference>
<evidence type="ECO:0000256" key="2">
    <source>
        <dbReference type="ARBA" id="ARBA00022695"/>
    </source>
</evidence>
<feature type="domain" description="Reverse transcriptase RNase H-like" evidence="8">
    <location>
        <begin position="35"/>
        <end position="138"/>
    </location>
</feature>
<keyword evidence="6" id="KW-0695">RNA-directed DNA polymerase</keyword>
<dbReference type="Pfam" id="PF13456">
    <property type="entry name" value="RVT_3"/>
    <property type="match status" value="1"/>
</dbReference>
<dbReference type="CDD" id="cd09274">
    <property type="entry name" value="RNase_HI_RT_Ty3"/>
    <property type="match status" value="1"/>
</dbReference>
<evidence type="ECO:0000256" key="3">
    <source>
        <dbReference type="ARBA" id="ARBA00022722"/>
    </source>
</evidence>
<dbReference type="PANTHER" id="PTHR48475:SF1">
    <property type="entry name" value="RNASE H TYPE-1 DOMAIN-CONTAINING PROTEIN"/>
    <property type="match status" value="1"/>
</dbReference>
<evidence type="ECO:0000256" key="1">
    <source>
        <dbReference type="ARBA" id="ARBA00022679"/>
    </source>
</evidence>